<feature type="domain" description="Nop" evidence="5">
    <location>
        <begin position="193"/>
        <end position="314"/>
    </location>
</feature>
<gene>
    <name evidence="6" type="ordered locus">Ecym_4449</name>
</gene>
<dbReference type="PROSITE" id="PS51358">
    <property type="entry name" value="NOP"/>
    <property type="match status" value="1"/>
</dbReference>
<accession>G8JTZ1</accession>
<organism evidence="6 7">
    <name type="scientific">Eremothecium cymbalariae (strain CBS 270.75 / DBVPG 7215 / KCTC 17166 / NRRL Y-17582)</name>
    <name type="common">Yeast</name>
    <dbReference type="NCBI Taxonomy" id="931890"/>
    <lineage>
        <taxon>Eukaryota</taxon>
        <taxon>Fungi</taxon>
        <taxon>Dikarya</taxon>
        <taxon>Ascomycota</taxon>
        <taxon>Saccharomycotina</taxon>
        <taxon>Saccharomycetes</taxon>
        <taxon>Saccharomycetales</taxon>
        <taxon>Saccharomycetaceae</taxon>
        <taxon>Eremothecium</taxon>
    </lineage>
</organism>
<dbReference type="HOGENOM" id="CLU_026337_3_0_1"/>
<dbReference type="InterPro" id="IPR019175">
    <property type="entry name" value="Prp31_C"/>
</dbReference>
<dbReference type="InterPro" id="IPR042239">
    <property type="entry name" value="Nop_C"/>
</dbReference>
<sequence length="462" mass="52096">MDLLNELDNDFSEVYESETEAVVKQAVPREGNVDTFPDKLAQLIKNSKSNAGAMRSFIMPLAVEIHLWVLDGNPELKVLNQLQRLIQDEILSVYNEVVSNYNKRFPELPNVVSEQEKYVSVVKELEARPDVPELGKLLNKEQMLLVSMTMQTGFHKEYKVDSPVIAELIDQYEVLHALKSDITTYISKKMHTIAPNVCALVGQEVAAALLTYTGGMKELSEIPSCNLASIGKTKHLSHVQQLDTSGVRQKGYIFDCELVQSQPEALQKQALRMICAKLALASRVDYLHHQENTHGSLGATWKEEILDKLNKIQDHPNIANVKPLPIPEDKPKKQRAGRRFRKYKEKFRLSNLRQLQNRVEFGVQEVTSLDIFGEEVGIGMATSSTSIAAASNKNAAKLRKKMKGRVEMANKESAVFFESDERATMSNLSAPSIGVTEYNTDSTKKQEKHTQTNQWYAKHLKK</sequence>
<dbReference type="GO" id="GO:0046540">
    <property type="term" value="C:U4/U6 x U5 tri-snRNP complex"/>
    <property type="evidence" value="ECO:0007669"/>
    <property type="project" value="EnsemblFungi"/>
</dbReference>
<proteinExistence type="predicted"/>
<dbReference type="OrthoDB" id="4771285at2759"/>
<dbReference type="InParanoid" id="G8JTZ1"/>
<name>G8JTZ1_ERECY</name>
<feature type="region of interest" description="Disordered" evidence="4">
    <location>
        <begin position="438"/>
        <end position="462"/>
    </location>
</feature>
<keyword evidence="7" id="KW-1185">Reference proteome</keyword>
<dbReference type="InterPro" id="IPR036070">
    <property type="entry name" value="Nop_dom_sf"/>
</dbReference>
<evidence type="ECO:0000259" key="5">
    <source>
        <dbReference type="PROSITE" id="PS51358"/>
    </source>
</evidence>
<comment type="subcellular location">
    <subcellularLocation>
        <location evidence="1">Nucleus</location>
    </subcellularLocation>
</comment>
<dbReference type="SUPFAM" id="SSF89124">
    <property type="entry name" value="Nop domain"/>
    <property type="match status" value="1"/>
</dbReference>
<dbReference type="InterPro" id="IPR002687">
    <property type="entry name" value="Nop_dom"/>
</dbReference>
<dbReference type="GO" id="GO:0000244">
    <property type="term" value="P:spliceosomal tri-snRNP complex assembly"/>
    <property type="evidence" value="ECO:0007669"/>
    <property type="project" value="InterPro"/>
</dbReference>
<evidence type="ECO:0000313" key="6">
    <source>
        <dbReference type="EMBL" id="AET39494.1"/>
    </source>
</evidence>
<dbReference type="Gene3D" id="1.10.287.4070">
    <property type="match status" value="1"/>
</dbReference>
<evidence type="ECO:0000256" key="1">
    <source>
        <dbReference type="ARBA" id="ARBA00004123"/>
    </source>
</evidence>
<dbReference type="eggNOG" id="KOG2574">
    <property type="taxonomic scope" value="Eukaryota"/>
</dbReference>
<dbReference type="OMA" id="IGNGPMD"/>
<dbReference type="InterPro" id="IPR027105">
    <property type="entry name" value="Prp31"/>
</dbReference>
<dbReference type="EMBL" id="CP002500">
    <property type="protein sequence ID" value="AET39494.1"/>
    <property type="molecule type" value="Genomic_DNA"/>
</dbReference>
<evidence type="ECO:0000256" key="2">
    <source>
        <dbReference type="ARBA" id="ARBA00023242"/>
    </source>
</evidence>
<dbReference type="GO" id="GO:0005687">
    <property type="term" value="C:U4 snRNP"/>
    <property type="evidence" value="ECO:0007669"/>
    <property type="project" value="TreeGrafter"/>
</dbReference>
<keyword evidence="2" id="KW-0539">Nucleus</keyword>
<dbReference type="AlphaFoldDB" id="G8JTZ1"/>
<dbReference type="Gene3D" id="1.10.246.90">
    <property type="entry name" value="Nop domain"/>
    <property type="match status" value="1"/>
</dbReference>
<protein>
    <recommendedName>
        <fullName evidence="5">Nop domain-containing protein</fullName>
    </recommendedName>
</protein>
<dbReference type="RefSeq" id="XP_003646311.1">
    <property type="nucleotide sequence ID" value="XM_003646263.1"/>
</dbReference>
<dbReference type="Pfam" id="PF09785">
    <property type="entry name" value="Prp31_C"/>
    <property type="match status" value="1"/>
</dbReference>
<dbReference type="KEGG" id="erc:Ecym_4449"/>
<evidence type="ECO:0000256" key="3">
    <source>
        <dbReference type="ARBA" id="ARBA00023274"/>
    </source>
</evidence>
<dbReference type="FunCoup" id="G8JTZ1">
    <property type="interactions" value="1188"/>
</dbReference>
<dbReference type="Pfam" id="PF01798">
    <property type="entry name" value="Nop"/>
    <property type="match status" value="1"/>
</dbReference>
<reference evidence="7" key="1">
    <citation type="journal article" date="2012" name="G3 (Bethesda)">
        <title>Pichia sorbitophila, an interspecies yeast hybrid reveals early steps of genome resolution following polyploidization.</title>
        <authorList>
            <person name="Leh Louis V."/>
            <person name="Despons L."/>
            <person name="Friedrich A."/>
            <person name="Martin T."/>
            <person name="Durrens P."/>
            <person name="Casaregola S."/>
            <person name="Neuveglise C."/>
            <person name="Fairhead C."/>
            <person name="Marck C."/>
            <person name="Cruz J.A."/>
            <person name="Straub M.L."/>
            <person name="Kugler V."/>
            <person name="Sacerdot C."/>
            <person name="Uzunov Z."/>
            <person name="Thierry A."/>
            <person name="Weiss S."/>
            <person name="Bleykasten C."/>
            <person name="De Montigny J."/>
            <person name="Jacques N."/>
            <person name="Jung P."/>
            <person name="Lemaire M."/>
            <person name="Mallet S."/>
            <person name="Morel G."/>
            <person name="Richard G.F."/>
            <person name="Sarkar A."/>
            <person name="Savel G."/>
            <person name="Schacherer J."/>
            <person name="Seret M.L."/>
            <person name="Talla E."/>
            <person name="Samson G."/>
            <person name="Jubin C."/>
            <person name="Poulain J."/>
            <person name="Vacherie B."/>
            <person name="Barbe V."/>
            <person name="Pelletier E."/>
            <person name="Sherman D.J."/>
            <person name="Westhof E."/>
            <person name="Weissenbach J."/>
            <person name="Baret P.V."/>
            <person name="Wincker P."/>
            <person name="Gaillardin C."/>
            <person name="Dujon B."/>
            <person name="Souciet J.L."/>
        </authorList>
    </citation>
    <scope>NUCLEOTIDE SEQUENCE [LARGE SCALE GENOMIC DNA]</scope>
    <source>
        <strain evidence="7">CBS 270.75 / DBVPG 7215 / KCTC 17166 / NRRL Y-17582</strain>
    </source>
</reference>
<keyword evidence="3" id="KW-0687">Ribonucleoprotein</keyword>
<dbReference type="Proteomes" id="UP000006790">
    <property type="component" value="Chromosome 4"/>
</dbReference>
<dbReference type="GO" id="GO:0071011">
    <property type="term" value="C:precatalytic spliceosome"/>
    <property type="evidence" value="ECO:0007669"/>
    <property type="project" value="TreeGrafter"/>
</dbReference>
<dbReference type="PANTHER" id="PTHR13904">
    <property type="entry name" value="PRE-MRNA SPLICING FACTOR PRP31"/>
    <property type="match status" value="1"/>
</dbReference>
<evidence type="ECO:0000313" key="7">
    <source>
        <dbReference type="Proteomes" id="UP000006790"/>
    </source>
</evidence>
<dbReference type="STRING" id="931890.G8JTZ1"/>
<feature type="region of interest" description="Disordered" evidence="4">
    <location>
        <begin position="318"/>
        <end position="337"/>
    </location>
</feature>
<evidence type="ECO:0000256" key="4">
    <source>
        <dbReference type="SAM" id="MobiDB-lite"/>
    </source>
</evidence>
<dbReference type="GeneID" id="11470092"/>
<dbReference type="PANTHER" id="PTHR13904:SF0">
    <property type="entry name" value="U4_U6 SMALL NUCLEAR RIBONUCLEOPROTEIN PRP31"/>
    <property type="match status" value="1"/>
</dbReference>